<dbReference type="Proteomes" id="UP000499080">
    <property type="component" value="Unassembled WGS sequence"/>
</dbReference>
<organism evidence="2 3">
    <name type="scientific">Araneus ventricosus</name>
    <name type="common">Orbweaver spider</name>
    <name type="synonym">Epeira ventricosa</name>
    <dbReference type="NCBI Taxonomy" id="182803"/>
    <lineage>
        <taxon>Eukaryota</taxon>
        <taxon>Metazoa</taxon>
        <taxon>Ecdysozoa</taxon>
        <taxon>Arthropoda</taxon>
        <taxon>Chelicerata</taxon>
        <taxon>Arachnida</taxon>
        <taxon>Araneae</taxon>
        <taxon>Araneomorphae</taxon>
        <taxon>Entelegynae</taxon>
        <taxon>Araneoidea</taxon>
        <taxon>Araneidae</taxon>
        <taxon>Araneus</taxon>
    </lineage>
</organism>
<evidence type="ECO:0000313" key="2">
    <source>
        <dbReference type="EMBL" id="GBM06617.1"/>
    </source>
</evidence>
<dbReference type="EMBL" id="BGPR01000231">
    <property type="protein sequence ID" value="GBM06617.1"/>
    <property type="molecule type" value="Genomic_DNA"/>
</dbReference>
<sequence length="103" mass="11753">MGYLLHPAGRLKQQSCLRCSNNYMWQGCTVSDVKDLGYLVNIICSRDQLNRSIFVGFPIGNKSFGLVLKWRRISRRNRQEVVAKSSGGLRPTQLRQRLGGRVK</sequence>
<name>A0A4Y2CS28_ARAVE</name>
<proteinExistence type="predicted"/>
<evidence type="ECO:0000256" key="1">
    <source>
        <dbReference type="SAM" id="MobiDB-lite"/>
    </source>
</evidence>
<protein>
    <submittedName>
        <fullName evidence="2">Uncharacterized protein</fullName>
    </submittedName>
</protein>
<gene>
    <name evidence="2" type="ORF">AVEN_220051_1</name>
</gene>
<dbReference type="AlphaFoldDB" id="A0A4Y2CS28"/>
<accession>A0A4Y2CS28</accession>
<comment type="caution">
    <text evidence="2">The sequence shown here is derived from an EMBL/GenBank/DDBJ whole genome shotgun (WGS) entry which is preliminary data.</text>
</comment>
<reference evidence="2 3" key="1">
    <citation type="journal article" date="2019" name="Sci. Rep.">
        <title>Orb-weaving spider Araneus ventricosus genome elucidates the spidroin gene catalogue.</title>
        <authorList>
            <person name="Kono N."/>
            <person name="Nakamura H."/>
            <person name="Ohtoshi R."/>
            <person name="Moran D.A.P."/>
            <person name="Shinohara A."/>
            <person name="Yoshida Y."/>
            <person name="Fujiwara M."/>
            <person name="Mori M."/>
            <person name="Tomita M."/>
            <person name="Arakawa K."/>
        </authorList>
    </citation>
    <scope>NUCLEOTIDE SEQUENCE [LARGE SCALE GENOMIC DNA]</scope>
</reference>
<evidence type="ECO:0000313" key="3">
    <source>
        <dbReference type="Proteomes" id="UP000499080"/>
    </source>
</evidence>
<feature type="region of interest" description="Disordered" evidence="1">
    <location>
        <begin position="84"/>
        <end position="103"/>
    </location>
</feature>
<keyword evidence="3" id="KW-1185">Reference proteome</keyword>